<evidence type="ECO:0000256" key="1">
    <source>
        <dbReference type="SAM" id="MobiDB-lite"/>
    </source>
</evidence>
<dbReference type="EMBL" id="AP024238">
    <property type="protein sequence ID" value="BCO25656.1"/>
    <property type="molecule type" value="Genomic_DNA"/>
</dbReference>
<dbReference type="Proteomes" id="UP000824366">
    <property type="component" value="Chromosome"/>
</dbReference>
<sequence>MASPTPPYKTWLMLGLAVLLLHLSLLQNLPLHLGNLDSDTHALSFVTRTLTPDPAPVPEPVRQPVVQPPPQPSPNTNVVSAQPAANAPAQATQAPAPAEASSAEPPASTPQEVATDPVPPHPDEVAAAFSVDSVPGSVKLIYKVLSNKFPYKLDGELIWQLVDGRYEASLSFGAFGQTRIQTSRGRVEKDGLAPTRFSDKYRSEVAAHFNPTQSKVTFSANTPDVPLLSGAQDRLSVLVQLAAMAASAPARFTPGTTLSFQTVGPRDADMWLFTVGQMESLDLPGGQLQGIKLTRNPRQTYDQKVDIWLAPALNYLPARIRIQETNGDYIDQQWAATETP</sequence>
<dbReference type="RefSeq" id="WP_223907712.1">
    <property type="nucleotide sequence ID" value="NZ_AP024238.1"/>
</dbReference>
<gene>
    <name evidence="2" type="ORF">MIZ03_0520</name>
</gene>
<evidence type="ECO:0000313" key="2">
    <source>
        <dbReference type="EMBL" id="BCO25656.1"/>
    </source>
</evidence>
<name>A0ABN6D476_9BURK</name>
<reference evidence="2 3" key="1">
    <citation type="journal article" date="2021" name="Microbiol. Spectr.">
        <title>A Single Bacterium Capable of Oxidation and Reduction of Iron at Circumneutral pH.</title>
        <authorList>
            <person name="Kato S."/>
            <person name="Ohkuma M."/>
        </authorList>
    </citation>
    <scope>NUCLEOTIDE SEQUENCE [LARGE SCALE GENOMIC DNA]</scope>
    <source>
        <strain evidence="2 3">MIZ03</strain>
    </source>
</reference>
<feature type="compositionally biased region" description="Low complexity" evidence="1">
    <location>
        <begin position="80"/>
        <end position="111"/>
    </location>
</feature>
<keyword evidence="3" id="KW-1185">Reference proteome</keyword>
<feature type="region of interest" description="Disordered" evidence="1">
    <location>
        <begin position="53"/>
        <end position="124"/>
    </location>
</feature>
<feature type="compositionally biased region" description="Pro residues" evidence="1">
    <location>
        <begin position="53"/>
        <end position="73"/>
    </location>
</feature>
<evidence type="ECO:0008006" key="4">
    <source>
        <dbReference type="Google" id="ProtNLM"/>
    </source>
</evidence>
<dbReference type="Pfam" id="PF11306">
    <property type="entry name" value="DUF3108"/>
    <property type="match status" value="1"/>
</dbReference>
<proteinExistence type="predicted"/>
<accession>A0ABN6D476</accession>
<dbReference type="InterPro" id="IPR021457">
    <property type="entry name" value="DUF3108"/>
</dbReference>
<evidence type="ECO:0000313" key="3">
    <source>
        <dbReference type="Proteomes" id="UP000824366"/>
    </source>
</evidence>
<organism evidence="2 3">
    <name type="scientific">Rhodoferax lithotrophicus</name>
    <dbReference type="NCBI Taxonomy" id="2798804"/>
    <lineage>
        <taxon>Bacteria</taxon>
        <taxon>Pseudomonadati</taxon>
        <taxon>Pseudomonadota</taxon>
        <taxon>Betaproteobacteria</taxon>
        <taxon>Burkholderiales</taxon>
        <taxon>Comamonadaceae</taxon>
        <taxon>Rhodoferax</taxon>
    </lineage>
</organism>
<protein>
    <recommendedName>
        <fullName evidence="4">DUF3108 domain-containing protein</fullName>
    </recommendedName>
</protein>